<dbReference type="PROSITE" id="PS51257">
    <property type="entry name" value="PROKAR_LIPOPROTEIN"/>
    <property type="match status" value="1"/>
</dbReference>
<feature type="signal peptide" evidence="1">
    <location>
        <begin position="1"/>
        <end position="21"/>
    </location>
</feature>
<evidence type="ECO:0000313" key="3">
    <source>
        <dbReference type="EMBL" id="SFZ90967.1"/>
    </source>
</evidence>
<dbReference type="Gene3D" id="2.160.20.120">
    <property type="match status" value="1"/>
</dbReference>
<dbReference type="Pfam" id="PF10988">
    <property type="entry name" value="DUF2807"/>
    <property type="match status" value="1"/>
</dbReference>
<name>A0A1K2IF06_9FLAO</name>
<evidence type="ECO:0000259" key="2">
    <source>
        <dbReference type="Pfam" id="PF10988"/>
    </source>
</evidence>
<sequence length="249" mass="27724">MKKLVYIFVFSFLIACNSENAGDCFQKTGNIIQQEVVVSSFDKILVNRDIELIIEEGPVQSVIIETGENLINDVSAIVVDAKLTLTDDNTCNYVRDYGITKVYITSSNITEIRSSTQYTVSSNGVLTYPNLSLLSEDFSTPDSFTNGDFRLQIDNNSFRVGFNNISNCFISGKTQNLNVSFYAGTSRFEGRDLIAQNVTIWNRSSNDMIVNPQQSIKGKISGTGNVISVSQPPIIEVEEQYKGRLIFED</sequence>
<feature type="domain" description="Putative auto-transporter adhesin head GIN" evidence="2">
    <location>
        <begin position="41"/>
        <end position="232"/>
    </location>
</feature>
<dbReference type="Proteomes" id="UP000182544">
    <property type="component" value="Unassembled WGS sequence"/>
</dbReference>
<keyword evidence="1" id="KW-0732">Signal</keyword>
<dbReference type="EMBL" id="FPKV01000001">
    <property type="protein sequence ID" value="SFZ90967.1"/>
    <property type="molecule type" value="Genomic_DNA"/>
</dbReference>
<dbReference type="STRING" id="369401.SAMN05428642_1011295"/>
<evidence type="ECO:0000313" key="4">
    <source>
        <dbReference type="Proteomes" id="UP000182544"/>
    </source>
</evidence>
<dbReference type="InterPro" id="IPR021255">
    <property type="entry name" value="DUF2807"/>
</dbReference>
<reference evidence="3 4" key="1">
    <citation type="submission" date="2016-10" db="EMBL/GenBank/DDBJ databases">
        <authorList>
            <person name="de Groot N.N."/>
        </authorList>
    </citation>
    <scope>NUCLEOTIDE SEQUENCE [LARGE SCALE GENOMIC DNA]</scope>
    <source>
        <strain evidence="3 4">DSM 18180</strain>
    </source>
</reference>
<organism evidence="3 4">
    <name type="scientific">Flaviramulus basaltis</name>
    <dbReference type="NCBI Taxonomy" id="369401"/>
    <lineage>
        <taxon>Bacteria</taxon>
        <taxon>Pseudomonadati</taxon>
        <taxon>Bacteroidota</taxon>
        <taxon>Flavobacteriia</taxon>
        <taxon>Flavobacteriales</taxon>
        <taxon>Flavobacteriaceae</taxon>
        <taxon>Flaviramulus</taxon>
    </lineage>
</organism>
<proteinExistence type="predicted"/>
<dbReference type="AlphaFoldDB" id="A0A1K2IF06"/>
<keyword evidence="4" id="KW-1185">Reference proteome</keyword>
<protein>
    <submittedName>
        <fullName evidence="3">Putative auto-transporter adhesin, head GIN domain</fullName>
    </submittedName>
</protein>
<dbReference type="RefSeq" id="WP_072400880.1">
    <property type="nucleotide sequence ID" value="NZ_FPKV01000001.1"/>
</dbReference>
<gene>
    <name evidence="3" type="ORF">SAMN05428642_1011295</name>
</gene>
<evidence type="ECO:0000256" key="1">
    <source>
        <dbReference type="SAM" id="SignalP"/>
    </source>
</evidence>
<accession>A0A1K2IF06</accession>
<feature type="chain" id="PRO_5012137065" evidence="1">
    <location>
        <begin position="22"/>
        <end position="249"/>
    </location>
</feature>